<evidence type="ECO:0000313" key="3">
    <source>
        <dbReference type="Proteomes" id="UP000230066"/>
    </source>
</evidence>
<sequence length="577" mass="66840">MMPQRMTTNKRLQPFRKKDPIFGYYRLVREATRGTTYEGHPLDAHLEQINAYLDKQQLRYESEHSETWTTESVNQKLEWLDRFGQLFIKHSESNVFHCFIDQVIPVTNLWDGYVYGSDQSKHLDLPVKVPFVWDLYVLIRRPIKYTLCPAWDAGSEPGVAQFFIEIPPPLSTSNELSPDDSDSDDENPSTEHSCDPYELVRKTRTIVRQSWSKKSGKPRTETTEQHLIDPGRTVTVMCDQLIPTTLNSIMNGPENYGIDLQNWRPLERTDKQTTDTFELQLNVRLLDEIGQSTHGETNLIREKTPGSNRGHREVTNWAGLSTRKISPGSKVNLHPIGRRQPMRQICLQVRFIPAYSMNDLQSKNPFLLRSHRCSGNPRLVMQNHTLLRPKPSSDQSGTECRWQVCTRLADQAQLALLDLADKGQRRAAVRLIYHLFHISDLTWKTNFLHWMEPQHLNNITLHATNEESDQSNQKIWTYLSNLDSKPVVWQRAPLTLIVLHLLRYTYNALQELRLPTFNGIATNLFLQPADERQRKQLSAVRSVLGAWVKSEAALRQILEIAVRQKMDYSNTIHSKIF</sequence>
<accession>A0A4E0R7L5</accession>
<keyword evidence="3" id="KW-1185">Reference proteome</keyword>
<evidence type="ECO:0000313" key="2">
    <source>
        <dbReference type="EMBL" id="THD23743.1"/>
    </source>
</evidence>
<organism evidence="2 3">
    <name type="scientific">Fasciola hepatica</name>
    <name type="common">Liver fluke</name>
    <dbReference type="NCBI Taxonomy" id="6192"/>
    <lineage>
        <taxon>Eukaryota</taxon>
        <taxon>Metazoa</taxon>
        <taxon>Spiralia</taxon>
        <taxon>Lophotrochozoa</taxon>
        <taxon>Platyhelminthes</taxon>
        <taxon>Trematoda</taxon>
        <taxon>Digenea</taxon>
        <taxon>Plagiorchiida</taxon>
        <taxon>Echinostomata</taxon>
        <taxon>Echinostomatoidea</taxon>
        <taxon>Fasciolidae</taxon>
        <taxon>Fasciola</taxon>
    </lineage>
</organism>
<evidence type="ECO:0000256" key="1">
    <source>
        <dbReference type="SAM" id="MobiDB-lite"/>
    </source>
</evidence>
<feature type="region of interest" description="Disordered" evidence="1">
    <location>
        <begin position="172"/>
        <end position="195"/>
    </location>
</feature>
<proteinExistence type="predicted"/>
<comment type="caution">
    <text evidence="2">The sequence shown here is derived from an EMBL/GenBank/DDBJ whole genome shotgun (WGS) entry which is preliminary data.</text>
</comment>
<gene>
    <name evidence="2" type="ORF">D915_005559</name>
</gene>
<dbReference type="EMBL" id="JXXN02001972">
    <property type="protein sequence ID" value="THD23743.1"/>
    <property type="molecule type" value="Genomic_DNA"/>
</dbReference>
<dbReference type="Proteomes" id="UP000230066">
    <property type="component" value="Unassembled WGS sequence"/>
</dbReference>
<dbReference type="AlphaFoldDB" id="A0A4E0R7L5"/>
<feature type="compositionally biased region" description="Acidic residues" evidence="1">
    <location>
        <begin position="177"/>
        <end position="188"/>
    </location>
</feature>
<protein>
    <submittedName>
        <fullName evidence="2">Uncharacterized protein</fullName>
    </submittedName>
</protein>
<name>A0A4E0R7L5_FASHE</name>
<reference evidence="2" key="1">
    <citation type="submission" date="2019-03" db="EMBL/GenBank/DDBJ databases">
        <title>Improved annotation for the trematode Fasciola hepatica.</title>
        <authorList>
            <person name="Choi Y.-J."/>
            <person name="Martin J."/>
            <person name="Mitreva M."/>
        </authorList>
    </citation>
    <scope>NUCLEOTIDE SEQUENCE [LARGE SCALE GENOMIC DNA]</scope>
</reference>